<dbReference type="EMBL" id="LQBQ01000023">
    <property type="protein sequence ID" value="KUJ78110.1"/>
    <property type="molecule type" value="Genomic_DNA"/>
</dbReference>
<dbReference type="STRING" id="1685379.AVO45_09125"/>
<dbReference type="AlphaFoldDB" id="A0A0X3TXK9"/>
<gene>
    <name evidence="1" type="ORF">AVO45_09125</name>
</gene>
<dbReference type="OrthoDB" id="5951715at2"/>
<evidence type="ECO:0000313" key="1">
    <source>
        <dbReference type="EMBL" id="KUJ78110.1"/>
    </source>
</evidence>
<sequence length="220" mass="25637">MGGVGSGRHWHWNAKATTSEYLRLDVRRLEREGLLEPGSYFGWFWKRDGEPVGDIRIRAEFEQIHLNYRTRSHGGDWEQMDYPVRLLSQPCHFGGNRRWFACPARGCGRQVAILYGGGVFACRHCHQLAYPSQREKEFQRYSRRADKIRERLGWEIGLDVPFGSKPKGMHWRTFDQLVTELAYWEDASDMAFTHHCEMVLQKTTRAAPTFRGSTKRLGSN</sequence>
<comment type="caution">
    <text evidence="1">The sequence shown here is derived from an EMBL/GenBank/DDBJ whole genome shotgun (WGS) entry which is preliminary data.</text>
</comment>
<reference evidence="1 2" key="1">
    <citation type="submission" date="2015-12" db="EMBL/GenBank/DDBJ databases">
        <authorList>
            <person name="Shamseldin A."/>
            <person name="Moawad H."/>
            <person name="Abd El-Rahim W.M."/>
            <person name="Sadowsky M.J."/>
        </authorList>
    </citation>
    <scope>NUCLEOTIDE SEQUENCE [LARGE SCALE GENOMIC DNA]</scope>
    <source>
        <strain evidence="1 2">ZGT118</strain>
    </source>
</reference>
<protein>
    <submittedName>
        <fullName evidence="1">Uncharacterized protein</fullName>
    </submittedName>
</protein>
<dbReference type="Proteomes" id="UP000053791">
    <property type="component" value="Unassembled WGS sequence"/>
</dbReference>
<evidence type="ECO:0000313" key="2">
    <source>
        <dbReference type="Proteomes" id="UP000053791"/>
    </source>
</evidence>
<keyword evidence="2" id="KW-1185">Reference proteome</keyword>
<accession>A0A0X3TXK9</accession>
<dbReference type="RefSeq" id="WP_068347291.1">
    <property type="nucleotide sequence ID" value="NZ_LQBQ01000023.1"/>
</dbReference>
<name>A0A0X3TXK9_9RHOB</name>
<organism evidence="1 2">
    <name type="scientific">Ruegeria marisrubri</name>
    <dbReference type="NCBI Taxonomy" id="1685379"/>
    <lineage>
        <taxon>Bacteria</taxon>
        <taxon>Pseudomonadati</taxon>
        <taxon>Pseudomonadota</taxon>
        <taxon>Alphaproteobacteria</taxon>
        <taxon>Rhodobacterales</taxon>
        <taxon>Roseobacteraceae</taxon>
        <taxon>Ruegeria</taxon>
    </lineage>
</organism>
<proteinExistence type="predicted"/>